<feature type="region of interest" description="Disordered" evidence="1">
    <location>
        <begin position="59"/>
        <end position="99"/>
    </location>
</feature>
<sequence length="143" mass="16595">MEFFNFTTSASKRVIWIRNVQKSRLYFFDLKPGTFISANHFKDGKPTPENPHATEFMTKLSNEHGSTPKKRKKTTERTTPASETLQSEEELSEPETAHPDFTFEIVATEGMVSFYTGLPDSKTFELVYDYLRPKAKKYELLER</sequence>
<protein>
    <submittedName>
        <fullName evidence="2">Uncharacterized protein</fullName>
    </submittedName>
</protein>
<dbReference type="EMBL" id="CALNXI010002295">
    <property type="protein sequence ID" value="CAH3185925.1"/>
    <property type="molecule type" value="Genomic_DNA"/>
</dbReference>
<evidence type="ECO:0000256" key="1">
    <source>
        <dbReference type="SAM" id="MobiDB-lite"/>
    </source>
</evidence>
<keyword evidence="3" id="KW-1185">Reference proteome</keyword>
<reference evidence="2 3" key="1">
    <citation type="submission" date="2022-05" db="EMBL/GenBank/DDBJ databases">
        <authorList>
            <consortium name="Genoscope - CEA"/>
            <person name="William W."/>
        </authorList>
    </citation>
    <scope>NUCLEOTIDE SEQUENCE [LARGE SCALE GENOMIC DNA]</scope>
</reference>
<evidence type="ECO:0000313" key="3">
    <source>
        <dbReference type="Proteomes" id="UP001159427"/>
    </source>
</evidence>
<evidence type="ECO:0000313" key="2">
    <source>
        <dbReference type="EMBL" id="CAH3185925.1"/>
    </source>
</evidence>
<comment type="caution">
    <text evidence="2">The sequence shown here is derived from an EMBL/GenBank/DDBJ whole genome shotgun (WGS) entry which is preliminary data.</text>
</comment>
<name>A0ABN8S6K9_9CNID</name>
<dbReference type="Proteomes" id="UP001159427">
    <property type="component" value="Unassembled WGS sequence"/>
</dbReference>
<organism evidence="2 3">
    <name type="scientific">Porites evermanni</name>
    <dbReference type="NCBI Taxonomy" id="104178"/>
    <lineage>
        <taxon>Eukaryota</taxon>
        <taxon>Metazoa</taxon>
        <taxon>Cnidaria</taxon>
        <taxon>Anthozoa</taxon>
        <taxon>Hexacorallia</taxon>
        <taxon>Scleractinia</taxon>
        <taxon>Fungiina</taxon>
        <taxon>Poritidae</taxon>
        <taxon>Porites</taxon>
    </lineage>
</organism>
<gene>
    <name evidence="2" type="ORF">PEVE_00016447</name>
</gene>
<accession>A0ABN8S6K9</accession>
<proteinExistence type="predicted"/>